<feature type="transmembrane region" description="Helical" evidence="1">
    <location>
        <begin position="268"/>
        <end position="283"/>
    </location>
</feature>
<dbReference type="EMBL" id="MFIX01000109">
    <property type="protein sequence ID" value="OGG04627.1"/>
    <property type="molecule type" value="Genomic_DNA"/>
</dbReference>
<dbReference type="Gene3D" id="1.10.3730.20">
    <property type="match status" value="2"/>
</dbReference>
<feature type="transmembrane region" description="Helical" evidence="1">
    <location>
        <begin position="92"/>
        <end position="110"/>
    </location>
</feature>
<feature type="transmembrane region" description="Helical" evidence="1">
    <location>
        <begin position="60"/>
        <end position="80"/>
    </location>
</feature>
<sequence>MWLAYLALAGRIVLTGYEKIIFKQVADNSGSEEAVCLIFTAGTILLAPFLLLTGPPESYSFLWISLAAGLVYTIQTVYYVKALSAGEASLVGPVYYFSLFFLLFFTTVFLSESLKPTKIAGMVLLFYGASFLNRRQHILASLKALFTDRACQFMIFSSLLVAVGRTVDGWMVRSIHPITYVFSLCLTTDLFLFLHLYFTGKLGLAAGLFRRKWKLGLAAGAVDCYSYLMLMFAITRIEVSVAEPASMLGLIITVLLAHYILREKIRERLLAAVILVAGAWLLFL</sequence>
<gene>
    <name evidence="3" type="ORF">A3F83_00195</name>
</gene>
<keyword evidence="1" id="KW-0812">Transmembrane</keyword>
<proteinExistence type="predicted"/>
<evidence type="ECO:0000256" key="1">
    <source>
        <dbReference type="SAM" id="Phobius"/>
    </source>
</evidence>
<dbReference type="InterPro" id="IPR000620">
    <property type="entry name" value="EamA_dom"/>
</dbReference>
<dbReference type="GO" id="GO:0016020">
    <property type="term" value="C:membrane"/>
    <property type="evidence" value="ECO:0007669"/>
    <property type="project" value="InterPro"/>
</dbReference>
<dbReference type="Proteomes" id="UP000179129">
    <property type="component" value="Unassembled WGS sequence"/>
</dbReference>
<evidence type="ECO:0000259" key="2">
    <source>
        <dbReference type="Pfam" id="PF00892"/>
    </source>
</evidence>
<comment type="caution">
    <text evidence="3">The sequence shown here is derived from an EMBL/GenBank/DDBJ whole genome shotgun (WGS) entry which is preliminary data.</text>
</comment>
<feature type="domain" description="EamA" evidence="2">
    <location>
        <begin position="5"/>
        <end position="133"/>
    </location>
</feature>
<keyword evidence="1" id="KW-0472">Membrane</keyword>
<protein>
    <recommendedName>
        <fullName evidence="2">EamA domain-containing protein</fullName>
    </recommendedName>
</protein>
<reference evidence="3 4" key="1">
    <citation type="journal article" date="2016" name="Nat. Commun.">
        <title>Thousands of microbial genomes shed light on interconnected biogeochemical processes in an aquifer system.</title>
        <authorList>
            <person name="Anantharaman K."/>
            <person name="Brown C.T."/>
            <person name="Hug L.A."/>
            <person name="Sharon I."/>
            <person name="Castelle C.J."/>
            <person name="Probst A.J."/>
            <person name="Thomas B.C."/>
            <person name="Singh A."/>
            <person name="Wilkins M.J."/>
            <person name="Karaoz U."/>
            <person name="Brodie E.L."/>
            <person name="Williams K.H."/>
            <person name="Hubbard S.S."/>
            <person name="Banfield J.F."/>
        </authorList>
    </citation>
    <scope>NUCLEOTIDE SEQUENCE [LARGE SCALE GENOMIC DNA]</scope>
</reference>
<dbReference type="InterPro" id="IPR037185">
    <property type="entry name" value="EmrE-like"/>
</dbReference>
<accession>A0A1F5YXD7</accession>
<dbReference type="AlphaFoldDB" id="A0A1F5YXD7"/>
<feature type="transmembrane region" description="Helical" evidence="1">
    <location>
        <begin position="178"/>
        <end position="197"/>
    </location>
</feature>
<organism evidence="3 4">
    <name type="scientific">Candidatus Glassbacteria bacterium RIFCSPLOWO2_12_FULL_58_11</name>
    <dbReference type="NCBI Taxonomy" id="1817867"/>
    <lineage>
        <taxon>Bacteria</taxon>
        <taxon>Candidatus Glassiibacteriota</taxon>
    </lineage>
</organism>
<dbReference type="SUPFAM" id="SSF103481">
    <property type="entry name" value="Multidrug resistance efflux transporter EmrE"/>
    <property type="match status" value="2"/>
</dbReference>
<feature type="domain" description="EamA" evidence="2">
    <location>
        <begin position="151"/>
        <end position="282"/>
    </location>
</feature>
<feature type="transmembrane region" description="Helical" evidence="1">
    <location>
        <begin position="241"/>
        <end position="261"/>
    </location>
</feature>
<keyword evidence="1" id="KW-1133">Transmembrane helix</keyword>
<evidence type="ECO:0000313" key="3">
    <source>
        <dbReference type="EMBL" id="OGG04627.1"/>
    </source>
</evidence>
<name>A0A1F5YXD7_9BACT</name>
<feature type="transmembrane region" description="Helical" evidence="1">
    <location>
        <begin position="217"/>
        <end position="235"/>
    </location>
</feature>
<evidence type="ECO:0000313" key="4">
    <source>
        <dbReference type="Proteomes" id="UP000179129"/>
    </source>
</evidence>
<feature type="transmembrane region" description="Helical" evidence="1">
    <location>
        <begin position="34"/>
        <end position="54"/>
    </location>
</feature>
<dbReference type="Pfam" id="PF00892">
    <property type="entry name" value="EamA"/>
    <property type="match status" value="2"/>
</dbReference>